<evidence type="ECO:0000313" key="2">
    <source>
        <dbReference type="Proteomes" id="UP000067708"/>
    </source>
</evidence>
<accession>A0A060JKZ0</accession>
<sequence length="62" mass="6752">MLVSVGREDDVKFVGLCEARGIPVLRIGVTDNSGELEIQDVATWQLNDLRGAHEATLPELFG</sequence>
<dbReference type="EMBL" id="CP007490">
    <property type="protein sequence ID" value="AIC46949.1"/>
    <property type="molecule type" value="Genomic_DNA"/>
</dbReference>
<dbReference type="Proteomes" id="UP000067708">
    <property type="component" value="Chromosome"/>
</dbReference>
<dbReference type="OrthoDB" id="9804441at2"/>
<dbReference type="STRING" id="529884.Rhola_00001190"/>
<reference evidence="1 2" key="1">
    <citation type="journal article" date="2014" name="Int. J. Syst. Evol. Microbiol.">
        <title>Rhodoluna lacicola gen. nov., sp. nov., a planktonic freshwater bacterium with stream-lined genome.</title>
        <authorList>
            <person name="Hahn M."/>
            <person name="Schmidt J."/>
            <person name="Taipale S.J."/>
            <person name="Doolittle W.F."/>
            <person name="Koll U."/>
        </authorList>
    </citation>
    <scope>NUCLEOTIDE SEQUENCE [LARGE SCALE GENOMIC DNA]</scope>
    <source>
        <strain evidence="1 2">MWH-Ta8</strain>
    </source>
</reference>
<dbReference type="eggNOG" id="COG0046">
    <property type="taxonomic scope" value="Bacteria"/>
</dbReference>
<dbReference type="InterPro" id="IPR036676">
    <property type="entry name" value="PurM-like_C_sf"/>
</dbReference>
<protein>
    <submittedName>
        <fullName evidence="1">Uncharacterized protein</fullName>
    </submittedName>
</protein>
<dbReference type="KEGG" id="rla:Rhola_00001190"/>
<dbReference type="HOGENOM" id="CLU_2901281_0_0_11"/>
<keyword evidence="2" id="KW-1185">Reference proteome</keyword>
<name>A0A060JKZ0_9MICO</name>
<organism evidence="1 2">
    <name type="scientific">Rhodoluna lacicola</name>
    <dbReference type="NCBI Taxonomy" id="529884"/>
    <lineage>
        <taxon>Bacteria</taxon>
        <taxon>Bacillati</taxon>
        <taxon>Actinomycetota</taxon>
        <taxon>Actinomycetes</taxon>
        <taxon>Micrococcales</taxon>
        <taxon>Microbacteriaceae</taxon>
        <taxon>Luna cluster</taxon>
        <taxon>Luna-1 subcluster</taxon>
        <taxon>Rhodoluna</taxon>
    </lineage>
</organism>
<proteinExistence type="predicted"/>
<dbReference type="SUPFAM" id="SSF56042">
    <property type="entry name" value="PurM C-terminal domain-like"/>
    <property type="match status" value="1"/>
</dbReference>
<gene>
    <name evidence="1" type="ORF">Rhola_00001190</name>
</gene>
<dbReference type="AlphaFoldDB" id="A0A060JKZ0"/>
<dbReference type="Gene3D" id="3.90.650.10">
    <property type="entry name" value="PurM-like C-terminal domain"/>
    <property type="match status" value="1"/>
</dbReference>
<evidence type="ECO:0000313" key="1">
    <source>
        <dbReference type="EMBL" id="AIC46949.1"/>
    </source>
</evidence>